<dbReference type="AlphaFoldDB" id="A0A813JEG4"/>
<dbReference type="GO" id="GO:0005759">
    <property type="term" value="C:mitochondrial matrix"/>
    <property type="evidence" value="ECO:0007669"/>
    <property type="project" value="TreeGrafter"/>
</dbReference>
<dbReference type="InterPro" id="IPR058917">
    <property type="entry name" value="RESC6_dom"/>
</dbReference>
<dbReference type="GO" id="GO:0000963">
    <property type="term" value="P:mitochondrial RNA processing"/>
    <property type="evidence" value="ECO:0007669"/>
    <property type="project" value="TreeGrafter"/>
</dbReference>
<dbReference type="Pfam" id="PF26188">
    <property type="entry name" value="RESC6"/>
    <property type="match status" value="1"/>
</dbReference>
<comment type="caution">
    <text evidence="3">The sequence shown here is derived from an EMBL/GenBank/DDBJ whole genome shotgun (WGS) entry which is preliminary data.</text>
</comment>
<dbReference type="GO" id="GO:0044528">
    <property type="term" value="P:regulation of mitochondrial mRNA stability"/>
    <property type="evidence" value="ECO:0007669"/>
    <property type="project" value="TreeGrafter"/>
</dbReference>
<dbReference type="EMBL" id="CAJNNW010024849">
    <property type="protein sequence ID" value="CAE8674575.1"/>
    <property type="molecule type" value="Genomic_DNA"/>
</dbReference>
<dbReference type="GO" id="GO:0003723">
    <property type="term" value="F:RNA binding"/>
    <property type="evidence" value="ECO:0007669"/>
    <property type="project" value="TreeGrafter"/>
</dbReference>
<evidence type="ECO:0000256" key="1">
    <source>
        <dbReference type="SAM" id="MobiDB-lite"/>
    </source>
</evidence>
<feature type="region of interest" description="Disordered" evidence="1">
    <location>
        <begin position="328"/>
        <end position="347"/>
    </location>
</feature>
<accession>A0A813JEG4</accession>
<dbReference type="Proteomes" id="UP000626109">
    <property type="component" value="Unassembled WGS sequence"/>
</dbReference>
<evidence type="ECO:0000313" key="4">
    <source>
        <dbReference type="Proteomes" id="UP000626109"/>
    </source>
</evidence>
<protein>
    <recommendedName>
        <fullName evidence="2">RNA-editing substrate-binding complex 6 protein domain-containing protein</fullName>
    </recommendedName>
</protein>
<feature type="domain" description="RNA-editing substrate-binding complex 6 protein" evidence="2">
    <location>
        <begin position="47"/>
        <end position="228"/>
    </location>
</feature>
<proteinExistence type="predicted"/>
<feature type="non-terminal residue" evidence="3">
    <location>
        <position position="347"/>
    </location>
</feature>
<name>A0A813JEG4_POLGL</name>
<sequence>MLLGLGASFGSSSAEAPDKLKAIENIGLQSVIDRIFALLQDGSVDKQPVSLANIFWACAKMGYVDLPLYDVIVEETMRHLVELDCQECSNMCWAFASLELFHGPLLTQLRIRAMDLIPRFDLQDLSNTSWALAKLGVLDEPLMSAVADASCGRLQEGIPQNLSNLAWSFATLAVRPLPLLDELATASRARCAEFEMQDLTNIAWSFATLEIVHGPLMDVVAEQALDRSRRVLARPDRCRATLQELAFALVSLSWAFAFTSSLAEDLASELKSALLQIGGEIDARYASSDVVSSRAGAAFHREASPPLESSASPELVIAQPGIAVILKPPGWEVDGPQSQPGGNKKPL</sequence>
<dbReference type="InterPro" id="IPR050870">
    <property type="entry name" value="FAST_kinase"/>
</dbReference>
<evidence type="ECO:0000313" key="3">
    <source>
        <dbReference type="EMBL" id="CAE8674575.1"/>
    </source>
</evidence>
<dbReference type="PANTHER" id="PTHR21228:SF40">
    <property type="entry name" value="LD45607P"/>
    <property type="match status" value="1"/>
</dbReference>
<gene>
    <name evidence="3" type="ORF">PGLA2088_LOCUS18997</name>
</gene>
<reference evidence="3" key="1">
    <citation type="submission" date="2021-02" db="EMBL/GenBank/DDBJ databases">
        <authorList>
            <person name="Dougan E. K."/>
            <person name="Rhodes N."/>
            <person name="Thang M."/>
            <person name="Chan C."/>
        </authorList>
    </citation>
    <scope>NUCLEOTIDE SEQUENCE</scope>
</reference>
<organism evidence="3 4">
    <name type="scientific">Polarella glacialis</name>
    <name type="common">Dinoflagellate</name>
    <dbReference type="NCBI Taxonomy" id="89957"/>
    <lineage>
        <taxon>Eukaryota</taxon>
        <taxon>Sar</taxon>
        <taxon>Alveolata</taxon>
        <taxon>Dinophyceae</taxon>
        <taxon>Suessiales</taxon>
        <taxon>Suessiaceae</taxon>
        <taxon>Polarella</taxon>
    </lineage>
</organism>
<dbReference type="PANTHER" id="PTHR21228">
    <property type="entry name" value="FAST LEU-RICH DOMAIN-CONTAINING"/>
    <property type="match status" value="1"/>
</dbReference>
<evidence type="ECO:0000259" key="2">
    <source>
        <dbReference type="Pfam" id="PF26188"/>
    </source>
</evidence>
<dbReference type="GO" id="GO:0035770">
    <property type="term" value="C:ribonucleoprotein granule"/>
    <property type="evidence" value="ECO:0007669"/>
    <property type="project" value="TreeGrafter"/>
</dbReference>